<evidence type="ECO:0000313" key="3">
    <source>
        <dbReference type="Proteomes" id="UP000444721"/>
    </source>
</evidence>
<protein>
    <submittedName>
        <fullName evidence="2">Uncharacterized protein</fullName>
    </submittedName>
</protein>
<evidence type="ECO:0000313" key="2">
    <source>
        <dbReference type="EMBL" id="KAF0979495.1"/>
    </source>
</evidence>
<dbReference type="Proteomes" id="UP000444721">
    <property type="component" value="Unassembled WGS sequence"/>
</dbReference>
<dbReference type="VEuPathDB" id="AmoebaDB:FDP41_001473"/>
<dbReference type="EMBL" id="VFQX01000026">
    <property type="protein sequence ID" value="KAF0979495.1"/>
    <property type="molecule type" value="Genomic_DNA"/>
</dbReference>
<dbReference type="GeneID" id="68108691"/>
<dbReference type="AlphaFoldDB" id="A0A6A5C1S9"/>
<sequence>MRRNKQNQKTIPFIQESKSLNELQQEYKGNVWIRKNLELIIEDVQSQWELALCNWKDYLLEIHSRRRKEQVSSSSMDEKEPKKETIVEMSSNLE</sequence>
<comment type="caution">
    <text evidence="2">The sequence shown here is derived from an EMBL/GenBank/DDBJ whole genome shotgun (WGS) entry which is preliminary data.</text>
</comment>
<dbReference type="VEuPathDB" id="AmoebaDB:NfTy_046200"/>
<dbReference type="OrthoDB" id="10564970at2759"/>
<keyword evidence="3" id="KW-1185">Reference proteome</keyword>
<gene>
    <name evidence="2" type="ORF">FDP41_001473</name>
</gene>
<feature type="region of interest" description="Disordered" evidence="1">
    <location>
        <begin position="66"/>
        <end position="94"/>
    </location>
</feature>
<evidence type="ECO:0000256" key="1">
    <source>
        <dbReference type="SAM" id="MobiDB-lite"/>
    </source>
</evidence>
<organism evidence="2 3">
    <name type="scientific">Naegleria fowleri</name>
    <name type="common">Brain eating amoeba</name>
    <dbReference type="NCBI Taxonomy" id="5763"/>
    <lineage>
        <taxon>Eukaryota</taxon>
        <taxon>Discoba</taxon>
        <taxon>Heterolobosea</taxon>
        <taxon>Tetramitia</taxon>
        <taxon>Eutetramitia</taxon>
        <taxon>Vahlkampfiidae</taxon>
        <taxon>Naegleria</taxon>
    </lineage>
</organism>
<reference evidence="2 3" key="1">
    <citation type="journal article" date="2019" name="Sci. Rep.">
        <title>Nanopore sequencing improves the draft genome of the human pathogenic amoeba Naegleria fowleri.</title>
        <authorList>
            <person name="Liechti N."/>
            <person name="Schurch N."/>
            <person name="Bruggmann R."/>
            <person name="Wittwer M."/>
        </authorList>
    </citation>
    <scope>NUCLEOTIDE SEQUENCE [LARGE SCALE GENOMIC DNA]</scope>
    <source>
        <strain evidence="2 3">ATCC 30894</strain>
    </source>
</reference>
<accession>A0A6A5C1S9</accession>
<proteinExistence type="predicted"/>
<feature type="compositionally biased region" description="Basic and acidic residues" evidence="1">
    <location>
        <begin position="76"/>
        <end position="86"/>
    </location>
</feature>
<name>A0A6A5C1S9_NAEFO</name>
<dbReference type="RefSeq" id="XP_044564208.1">
    <property type="nucleotide sequence ID" value="XM_044704561.1"/>
</dbReference>